<dbReference type="KEGG" id="psi:S70_03100"/>
<reference evidence="2" key="2">
    <citation type="submission" date="2012-04" db="EMBL/GenBank/DDBJ databases">
        <title>Complete genome sequence of Providencia stuartii clinical isolate MRSN 2154.</title>
        <authorList>
            <person name="Clifford R.J."/>
            <person name="Hang J."/>
            <person name="Riley M.C."/>
            <person name="Onmus-Leone F."/>
            <person name="Kuschner R.A."/>
            <person name="Lesho E.P."/>
            <person name="Waterman P.E."/>
        </authorList>
    </citation>
    <scope>NUCLEOTIDE SEQUENCE [LARGE SCALE GENOMIC DNA]</scope>
    <source>
        <strain evidence="2">MRSN 2154</strain>
    </source>
</reference>
<proteinExistence type="predicted"/>
<protein>
    <submittedName>
        <fullName evidence="1">Uncharacterized protein</fullName>
    </submittedName>
</protein>
<dbReference type="PATRIC" id="fig|1157951.4.peg.615"/>
<dbReference type="OrthoDB" id="6461372at2"/>
<sequence length="152" mass="17653">MSLIQSGIQAGIFEQFYPTTLVYTAAKKIFFLGHTPQDKAYFIYNVSDKGIIDTSAPIHKGKLNSYLSNLQYVQDLTLNKQYIYGYNLEEKTIQFFVVLDNGNLENVYDFTFNANGMQIRTASFFVINGILYYYYQYEKSKNWESFSVVIVK</sequence>
<dbReference type="EMBL" id="CP003488">
    <property type="protein sequence ID" value="AFH92509.1"/>
    <property type="molecule type" value="Genomic_DNA"/>
</dbReference>
<dbReference type="HOGENOM" id="CLU_146703_0_0_6"/>
<accession>A0A140NG93</accession>
<dbReference type="RefSeq" id="WP_004921460.1">
    <property type="nucleotide sequence ID" value="NC_017731.1"/>
</dbReference>
<evidence type="ECO:0000313" key="1">
    <source>
        <dbReference type="EMBL" id="AFH92509.1"/>
    </source>
</evidence>
<gene>
    <name evidence="1" type="ordered locus">S70_03100</name>
</gene>
<name>A0A140NG93_PROSM</name>
<dbReference type="GeneID" id="93518644"/>
<dbReference type="Proteomes" id="UP000005012">
    <property type="component" value="Chromosome"/>
</dbReference>
<organism evidence="1 2">
    <name type="scientific">Providencia stuartii (strain MRSN 2154)</name>
    <dbReference type="NCBI Taxonomy" id="1157951"/>
    <lineage>
        <taxon>Bacteria</taxon>
        <taxon>Pseudomonadati</taxon>
        <taxon>Pseudomonadota</taxon>
        <taxon>Gammaproteobacteria</taxon>
        <taxon>Enterobacterales</taxon>
        <taxon>Morganellaceae</taxon>
        <taxon>Providencia</taxon>
    </lineage>
</organism>
<reference evidence="1 2" key="1">
    <citation type="journal article" date="2012" name="J. Bacteriol.">
        <title>Complete Genome Sequence of Providencia stuartii Clinical Isolate MRSN 2154.</title>
        <authorList>
            <person name="Clifford R.J."/>
            <person name="Hang J."/>
            <person name="Riley M.C."/>
            <person name="Onmus-Leone F."/>
            <person name="Kuschner R.A."/>
            <person name="Lesho E.P."/>
            <person name="Waterman P.E."/>
        </authorList>
    </citation>
    <scope>NUCLEOTIDE SEQUENCE [LARGE SCALE GENOMIC DNA]</scope>
    <source>
        <strain evidence="1 2">MRSN 2154</strain>
    </source>
</reference>
<dbReference type="AlphaFoldDB" id="A0A140NG93"/>
<evidence type="ECO:0000313" key="2">
    <source>
        <dbReference type="Proteomes" id="UP000005012"/>
    </source>
</evidence>